<evidence type="ECO:0000256" key="9">
    <source>
        <dbReference type="SAM" id="Phobius"/>
    </source>
</evidence>
<feature type="transmembrane region" description="Helical" evidence="9">
    <location>
        <begin position="342"/>
        <end position="367"/>
    </location>
</feature>
<dbReference type="InterPro" id="IPR038673">
    <property type="entry name" value="OprB_sf"/>
</dbReference>
<reference evidence="12 13" key="1">
    <citation type="submission" date="2019-08" db="EMBL/GenBank/DDBJ databases">
        <title>Paraburkholderia sp. DCY113.</title>
        <authorList>
            <person name="Kang J."/>
        </authorList>
    </citation>
    <scope>NUCLEOTIDE SEQUENCE [LARGE SCALE GENOMIC DNA]</scope>
    <source>
        <strain evidence="12 13">DCY113</strain>
    </source>
</reference>
<feature type="transmembrane region" description="Helical" evidence="9">
    <location>
        <begin position="491"/>
        <end position="515"/>
    </location>
</feature>
<keyword evidence="6 9" id="KW-0472">Membrane</keyword>
<evidence type="ECO:0000256" key="3">
    <source>
        <dbReference type="ARBA" id="ARBA00022475"/>
    </source>
</evidence>
<feature type="transmembrane region" description="Helical" evidence="9">
    <location>
        <begin position="429"/>
        <end position="446"/>
    </location>
</feature>
<evidence type="ECO:0000256" key="8">
    <source>
        <dbReference type="RuleBase" id="RU363072"/>
    </source>
</evidence>
<comment type="similarity">
    <text evidence="7">Belongs to the ThrE exporter (TC 2.A.79) family.</text>
</comment>
<organism evidence="12 13">
    <name type="scientific">Paraburkholderia panacisoli</name>
    <dbReference type="NCBI Taxonomy" id="2603818"/>
    <lineage>
        <taxon>Bacteria</taxon>
        <taxon>Pseudomonadati</taxon>
        <taxon>Pseudomonadota</taxon>
        <taxon>Betaproteobacteria</taxon>
        <taxon>Burkholderiales</taxon>
        <taxon>Burkholderiaceae</taxon>
        <taxon>Paraburkholderia</taxon>
    </lineage>
</organism>
<keyword evidence="5 9" id="KW-1133">Transmembrane helix</keyword>
<evidence type="ECO:0000256" key="2">
    <source>
        <dbReference type="ARBA" id="ARBA00008769"/>
    </source>
</evidence>
<dbReference type="GO" id="GO:0015288">
    <property type="term" value="F:porin activity"/>
    <property type="evidence" value="ECO:0007669"/>
    <property type="project" value="InterPro"/>
</dbReference>
<dbReference type="GO" id="GO:0008643">
    <property type="term" value="P:carbohydrate transport"/>
    <property type="evidence" value="ECO:0007669"/>
    <property type="project" value="InterPro"/>
</dbReference>
<dbReference type="Pfam" id="PF04966">
    <property type="entry name" value="OprB"/>
    <property type="match status" value="1"/>
</dbReference>
<evidence type="ECO:0000256" key="4">
    <source>
        <dbReference type="ARBA" id="ARBA00022692"/>
    </source>
</evidence>
<evidence type="ECO:0000259" key="10">
    <source>
        <dbReference type="Pfam" id="PF06738"/>
    </source>
</evidence>
<feature type="domain" description="Threonine/serine exporter-like N-terminal" evidence="10">
    <location>
        <begin position="127"/>
        <end position="360"/>
    </location>
</feature>
<dbReference type="EMBL" id="VTUZ01000009">
    <property type="protein sequence ID" value="KAA1011316.1"/>
    <property type="molecule type" value="Genomic_DNA"/>
</dbReference>
<feature type="transmembrane region" description="Helical" evidence="9">
    <location>
        <begin position="402"/>
        <end position="423"/>
    </location>
</feature>
<dbReference type="Pfam" id="PF06738">
    <property type="entry name" value="ThrE"/>
    <property type="match status" value="1"/>
</dbReference>
<feature type="transmembrane region" description="Helical" evidence="9">
    <location>
        <begin position="373"/>
        <end position="395"/>
    </location>
</feature>
<feature type="transmembrane region" description="Helical" evidence="9">
    <location>
        <begin position="453"/>
        <end position="471"/>
    </location>
</feature>
<protein>
    <submittedName>
        <fullName evidence="12">Uncharacterized protein</fullName>
    </submittedName>
</protein>
<dbReference type="Pfam" id="PF12821">
    <property type="entry name" value="ThrE_2"/>
    <property type="match status" value="1"/>
</dbReference>
<keyword evidence="3" id="KW-1003">Cell membrane</keyword>
<dbReference type="InterPro" id="IPR024528">
    <property type="entry name" value="ThrE_2"/>
</dbReference>
<comment type="similarity">
    <text evidence="2 8">Belongs to the OprB family.</text>
</comment>
<evidence type="ECO:0000256" key="1">
    <source>
        <dbReference type="ARBA" id="ARBA00004651"/>
    </source>
</evidence>
<accession>A0A5B0H7Z4</accession>
<keyword evidence="4 9" id="KW-0812">Transmembrane</keyword>
<proteinExistence type="inferred from homology"/>
<feature type="transmembrane region" description="Helical" evidence="9">
    <location>
        <begin position="284"/>
        <end position="302"/>
    </location>
</feature>
<evidence type="ECO:0000313" key="13">
    <source>
        <dbReference type="Proteomes" id="UP000325273"/>
    </source>
</evidence>
<sequence>MRIQLNTRLRRVRQIKAQARDRRANTRPTTDRLSFRRSPVIQRQAALSQLLDTDLEPKHAEYRAEMYYRFFDLPGLFARPNIQYILEPGYTRISNAIVLGMRTDISLRGGMNEDATPRRGSMHEVDTIALAASLLFMHGQTTEKTVVAAQQLGRTLGVPVRVLPHWDELVVELDDTTFSEIVPAAPRGVDMGKVLAVQTIVHQVCDGTMSTAAARPALVAAGRMPSVGILRFAVFAAIGAASLGVIFGVYDVASLALIAMSAGAGALVRRWLGKLGGNPFLEPLSAATIAGLIGAVAGRLHLSDAQSLVAFCPCMVLVPGPHILNGAIDLARTRIPLGLARLTYAGLIVLMICTGLLIGTGTAGGALQAGPSAAAPFAADVIAAGCAVASFGTFFSMPWRLLPLPIAVGMLAHAARWALISILSADVPTAAFFACLLVGLIVAPIVDRLRLPFAAVGFSAIVSMMPGFYLFRAASTLLELVTVGPRASAELVPAVVANGVTAFLIILAMTVGLVLPRMLFERFATARQTA</sequence>
<dbReference type="GO" id="GO:0005886">
    <property type="term" value="C:plasma membrane"/>
    <property type="evidence" value="ECO:0007669"/>
    <property type="project" value="UniProtKB-SubCell"/>
</dbReference>
<comment type="caution">
    <text evidence="12">The sequence shown here is derived from an EMBL/GenBank/DDBJ whole genome shotgun (WGS) entry which is preliminary data.</text>
</comment>
<dbReference type="PANTHER" id="PTHR34390">
    <property type="entry name" value="UPF0442 PROTEIN YJJB-RELATED"/>
    <property type="match status" value="1"/>
</dbReference>
<dbReference type="AlphaFoldDB" id="A0A5B0H7Z4"/>
<feature type="transmembrane region" description="Helical" evidence="9">
    <location>
        <begin position="308"/>
        <end position="330"/>
    </location>
</feature>
<comment type="subcellular location">
    <subcellularLocation>
        <location evidence="1">Cell membrane</location>
        <topology evidence="1">Multi-pass membrane protein</topology>
    </subcellularLocation>
</comment>
<evidence type="ECO:0000256" key="5">
    <source>
        <dbReference type="ARBA" id="ARBA00022989"/>
    </source>
</evidence>
<feature type="transmembrane region" description="Helical" evidence="9">
    <location>
        <begin position="253"/>
        <end position="272"/>
    </location>
</feature>
<dbReference type="GO" id="GO:0015744">
    <property type="term" value="P:succinate transport"/>
    <property type="evidence" value="ECO:0007669"/>
    <property type="project" value="TreeGrafter"/>
</dbReference>
<gene>
    <name evidence="12" type="ORF">FVF58_15340</name>
</gene>
<dbReference type="Gene3D" id="2.40.160.180">
    <property type="entry name" value="Carbohydrate-selective porin OprB"/>
    <property type="match status" value="1"/>
</dbReference>
<dbReference type="InterPro" id="IPR050539">
    <property type="entry name" value="ThrE_Dicarb/AminoAcid_Exp"/>
</dbReference>
<evidence type="ECO:0000256" key="7">
    <source>
        <dbReference type="ARBA" id="ARBA00034125"/>
    </source>
</evidence>
<dbReference type="InterPro" id="IPR010619">
    <property type="entry name" value="ThrE-like_N"/>
</dbReference>
<evidence type="ECO:0000256" key="6">
    <source>
        <dbReference type="ARBA" id="ARBA00023136"/>
    </source>
</evidence>
<dbReference type="InterPro" id="IPR007049">
    <property type="entry name" value="Carb-sel_porin_OprB"/>
</dbReference>
<dbReference type="PANTHER" id="PTHR34390:SF2">
    <property type="entry name" value="SUCCINATE TRANSPORTER SUBUNIT YJJP-RELATED"/>
    <property type="match status" value="1"/>
</dbReference>
<feature type="domain" description="Threonine/Serine exporter ThrE" evidence="11">
    <location>
        <begin position="381"/>
        <end position="517"/>
    </location>
</feature>
<keyword evidence="13" id="KW-1185">Reference proteome</keyword>
<name>A0A5B0H7Z4_9BURK</name>
<evidence type="ECO:0000313" key="12">
    <source>
        <dbReference type="EMBL" id="KAA1011316.1"/>
    </source>
</evidence>
<feature type="transmembrane region" description="Helical" evidence="9">
    <location>
        <begin position="229"/>
        <end position="247"/>
    </location>
</feature>
<dbReference type="Proteomes" id="UP000325273">
    <property type="component" value="Unassembled WGS sequence"/>
</dbReference>
<evidence type="ECO:0000259" key="11">
    <source>
        <dbReference type="Pfam" id="PF12821"/>
    </source>
</evidence>